<organism evidence="1 2">
    <name type="scientific">Staurois parvus</name>
    <dbReference type="NCBI Taxonomy" id="386267"/>
    <lineage>
        <taxon>Eukaryota</taxon>
        <taxon>Metazoa</taxon>
        <taxon>Chordata</taxon>
        <taxon>Craniata</taxon>
        <taxon>Vertebrata</taxon>
        <taxon>Euteleostomi</taxon>
        <taxon>Amphibia</taxon>
        <taxon>Batrachia</taxon>
        <taxon>Anura</taxon>
        <taxon>Neobatrachia</taxon>
        <taxon>Ranoidea</taxon>
        <taxon>Ranidae</taxon>
        <taxon>Staurois</taxon>
    </lineage>
</organism>
<evidence type="ECO:0000313" key="2">
    <source>
        <dbReference type="Proteomes" id="UP001162483"/>
    </source>
</evidence>
<accession>A0ABN9GNR2</accession>
<feature type="non-terminal residue" evidence="1">
    <location>
        <position position="71"/>
    </location>
</feature>
<comment type="caution">
    <text evidence="1">The sequence shown here is derived from an EMBL/GenBank/DDBJ whole genome shotgun (WGS) entry which is preliminary data.</text>
</comment>
<name>A0ABN9GNR2_9NEOB</name>
<gene>
    <name evidence="1" type="ORF">SPARVUS_LOCUS14499358</name>
</gene>
<dbReference type="Proteomes" id="UP001162483">
    <property type="component" value="Unassembled WGS sequence"/>
</dbReference>
<sequence length="71" mass="7537">MGEGSSEDTIYNCVGENEVQGVSIGVGGGLCVLCVSAKEEVRRRSWEVAGLLALMGMLKSPRMMVGSSEER</sequence>
<reference evidence="1" key="1">
    <citation type="submission" date="2023-05" db="EMBL/GenBank/DDBJ databases">
        <authorList>
            <person name="Stuckert A."/>
        </authorList>
    </citation>
    <scope>NUCLEOTIDE SEQUENCE</scope>
</reference>
<keyword evidence="2" id="KW-1185">Reference proteome</keyword>
<protein>
    <submittedName>
        <fullName evidence="1">Uncharacterized protein</fullName>
    </submittedName>
</protein>
<evidence type="ECO:0000313" key="1">
    <source>
        <dbReference type="EMBL" id="CAI9611097.1"/>
    </source>
</evidence>
<dbReference type="EMBL" id="CATNWA010019069">
    <property type="protein sequence ID" value="CAI9611097.1"/>
    <property type="molecule type" value="Genomic_DNA"/>
</dbReference>
<proteinExistence type="predicted"/>